<dbReference type="Proteomes" id="UP000501690">
    <property type="component" value="Linkage Group LG11"/>
</dbReference>
<dbReference type="AlphaFoldDB" id="A0A4D6NHJ9"/>
<protein>
    <submittedName>
        <fullName evidence="1">Uncharacterized protein</fullName>
    </submittedName>
</protein>
<evidence type="ECO:0000313" key="1">
    <source>
        <dbReference type="EMBL" id="QCE13220.1"/>
    </source>
</evidence>
<reference evidence="1 2" key="1">
    <citation type="submission" date="2019-04" db="EMBL/GenBank/DDBJ databases">
        <title>An improved genome assembly and genetic linkage map for asparagus bean, Vigna unguiculata ssp. sesquipedialis.</title>
        <authorList>
            <person name="Xia Q."/>
            <person name="Zhang R."/>
            <person name="Dong Y."/>
        </authorList>
    </citation>
    <scope>NUCLEOTIDE SEQUENCE [LARGE SCALE GENOMIC DNA]</scope>
    <source>
        <tissue evidence="1">Leaf</tissue>
    </source>
</reference>
<proteinExistence type="predicted"/>
<name>A0A4D6NHJ9_VIGUN</name>
<organism evidence="1 2">
    <name type="scientific">Vigna unguiculata</name>
    <name type="common">Cowpea</name>
    <dbReference type="NCBI Taxonomy" id="3917"/>
    <lineage>
        <taxon>Eukaryota</taxon>
        <taxon>Viridiplantae</taxon>
        <taxon>Streptophyta</taxon>
        <taxon>Embryophyta</taxon>
        <taxon>Tracheophyta</taxon>
        <taxon>Spermatophyta</taxon>
        <taxon>Magnoliopsida</taxon>
        <taxon>eudicotyledons</taxon>
        <taxon>Gunneridae</taxon>
        <taxon>Pentapetalae</taxon>
        <taxon>rosids</taxon>
        <taxon>fabids</taxon>
        <taxon>Fabales</taxon>
        <taxon>Fabaceae</taxon>
        <taxon>Papilionoideae</taxon>
        <taxon>50 kb inversion clade</taxon>
        <taxon>NPAAA clade</taxon>
        <taxon>indigoferoid/millettioid clade</taxon>
        <taxon>Phaseoleae</taxon>
        <taxon>Vigna</taxon>
    </lineage>
</organism>
<dbReference type="EMBL" id="CP039355">
    <property type="protein sequence ID" value="QCE13220.1"/>
    <property type="molecule type" value="Genomic_DNA"/>
</dbReference>
<keyword evidence="2" id="KW-1185">Reference proteome</keyword>
<evidence type="ECO:0000313" key="2">
    <source>
        <dbReference type="Proteomes" id="UP000501690"/>
    </source>
</evidence>
<gene>
    <name evidence="1" type="ORF">DEO72_LG11g213</name>
</gene>
<accession>A0A4D6NHJ9</accession>
<sequence length="75" mass="8561">MVDVCWPGSLWFVCMEESMARSGSLGSFCLVARGFWRRTGSFRDCRNVNEATSMVVRRNCIVLDLLVVTLFDLLH</sequence>